<feature type="non-terminal residue" evidence="3">
    <location>
        <position position="454"/>
    </location>
</feature>
<keyword evidence="2" id="KW-0812">Transmembrane</keyword>
<protein>
    <submittedName>
        <fullName evidence="3">Uncharacterized protein</fullName>
    </submittedName>
</protein>
<name>A0A937W1W8_UNCTE</name>
<gene>
    <name evidence="3" type="ORF">FJZ47_16700</name>
</gene>
<dbReference type="EMBL" id="VGLS01000570">
    <property type="protein sequence ID" value="MBM3225424.1"/>
    <property type="molecule type" value="Genomic_DNA"/>
</dbReference>
<sequence length="454" mass="50152">MLQRLPRSLRLPWLSPAYRPGTRQHATRRLRILLSVSLACLALPLALLLSRVYHHLAREVFLQHRAVAEDAVRQVNQRLAELLRTEEARPFDEYSFLKVAVNPLFKGSALAASPLSEFPPQSALPGVIGYFQVNPDGTLQSPVLPELDEQDLSANVDRFGFGSAELTRRLALRNRLEELLLHGAPVRDQRRRQQQASQPATEPAFAADTAVPNERDAHEQASSDRKVTPSSDTPKAEVTSRAILADKPPIRKDKAALPAAEAPPQATPAQKTANPRSPSPYRERRKEQVTLPEQSTVAQVQEALDSLSSLSRETGRKTNGRGGAASQSPAEESPTKKRRTVQVLTFESEVDPFQMTVLPSGHLVFFRKAWRNNVRYIQGFVADQSEFLQYVIGMPLSTTALGQLASLTVQAQGQELFSRPPGEGGEAARTPHLLYHAALEVPLDAVELFLHTGR</sequence>
<keyword evidence="2" id="KW-1133">Transmembrane helix</keyword>
<evidence type="ECO:0000313" key="4">
    <source>
        <dbReference type="Proteomes" id="UP000712673"/>
    </source>
</evidence>
<keyword evidence="2" id="KW-0472">Membrane</keyword>
<feature type="compositionally biased region" description="Low complexity" evidence="1">
    <location>
        <begin position="256"/>
        <end position="273"/>
    </location>
</feature>
<comment type="caution">
    <text evidence="3">The sequence shown here is derived from an EMBL/GenBank/DDBJ whole genome shotgun (WGS) entry which is preliminary data.</text>
</comment>
<accession>A0A937W1W8</accession>
<evidence type="ECO:0000256" key="2">
    <source>
        <dbReference type="SAM" id="Phobius"/>
    </source>
</evidence>
<feature type="region of interest" description="Disordered" evidence="1">
    <location>
        <begin position="186"/>
        <end position="339"/>
    </location>
</feature>
<feature type="compositionally biased region" description="Basic and acidic residues" evidence="1">
    <location>
        <begin position="213"/>
        <end position="227"/>
    </location>
</feature>
<dbReference type="Proteomes" id="UP000712673">
    <property type="component" value="Unassembled WGS sequence"/>
</dbReference>
<dbReference type="AlphaFoldDB" id="A0A937W1W8"/>
<feature type="transmembrane region" description="Helical" evidence="2">
    <location>
        <begin position="32"/>
        <end position="53"/>
    </location>
</feature>
<organism evidence="3 4">
    <name type="scientific">Tectimicrobiota bacterium</name>
    <dbReference type="NCBI Taxonomy" id="2528274"/>
    <lineage>
        <taxon>Bacteria</taxon>
        <taxon>Pseudomonadati</taxon>
        <taxon>Nitrospinota/Tectimicrobiota group</taxon>
        <taxon>Candidatus Tectimicrobiota</taxon>
    </lineage>
</organism>
<proteinExistence type="predicted"/>
<evidence type="ECO:0000313" key="3">
    <source>
        <dbReference type="EMBL" id="MBM3225424.1"/>
    </source>
</evidence>
<reference evidence="3" key="1">
    <citation type="submission" date="2019-03" db="EMBL/GenBank/DDBJ databases">
        <title>Lake Tanganyika Metagenome-Assembled Genomes (MAGs).</title>
        <authorList>
            <person name="Tran P."/>
        </authorList>
    </citation>
    <scope>NUCLEOTIDE SEQUENCE</scope>
    <source>
        <strain evidence="3">K_DeepCast_65m_m2_066</strain>
    </source>
</reference>
<evidence type="ECO:0000256" key="1">
    <source>
        <dbReference type="SAM" id="MobiDB-lite"/>
    </source>
</evidence>